<accession>A0ABR2HS17</accession>
<organism evidence="2 3">
    <name type="scientific">Apiospora arundinis</name>
    <dbReference type="NCBI Taxonomy" id="335852"/>
    <lineage>
        <taxon>Eukaryota</taxon>
        <taxon>Fungi</taxon>
        <taxon>Dikarya</taxon>
        <taxon>Ascomycota</taxon>
        <taxon>Pezizomycotina</taxon>
        <taxon>Sordariomycetes</taxon>
        <taxon>Xylariomycetidae</taxon>
        <taxon>Amphisphaeriales</taxon>
        <taxon>Apiosporaceae</taxon>
        <taxon>Apiospora</taxon>
    </lineage>
</organism>
<sequence>MSTQTRNPAAQSVQANHGSTPSLHQRMSSVRRAHLRSALLRLRTPASPNVVPSQPRYNPDQLSAGMVPFEPVNVSAWALEGRLVVQFFSDIPTYQFVTAQGRVMTICLGTDDQAQLQAAFVAAQSS</sequence>
<name>A0ABR2HS17_9PEZI</name>
<dbReference type="Proteomes" id="UP001390339">
    <property type="component" value="Unassembled WGS sequence"/>
</dbReference>
<feature type="compositionally biased region" description="Polar residues" evidence="1">
    <location>
        <begin position="1"/>
        <end position="28"/>
    </location>
</feature>
<evidence type="ECO:0000313" key="3">
    <source>
        <dbReference type="Proteomes" id="UP001390339"/>
    </source>
</evidence>
<feature type="region of interest" description="Disordered" evidence="1">
    <location>
        <begin position="1"/>
        <end position="30"/>
    </location>
</feature>
<keyword evidence="3" id="KW-1185">Reference proteome</keyword>
<evidence type="ECO:0000313" key="2">
    <source>
        <dbReference type="EMBL" id="KAK8851773.1"/>
    </source>
</evidence>
<dbReference type="EMBL" id="JAPCWZ010000009">
    <property type="protein sequence ID" value="KAK8851773.1"/>
    <property type="molecule type" value="Genomic_DNA"/>
</dbReference>
<gene>
    <name evidence="2" type="ORF">PGQ11_014252</name>
</gene>
<proteinExistence type="predicted"/>
<reference evidence="2 3" key="1">
    <citation type="journal article" date="2024" name="IMA Fungus">
        <title>Apiospora arundinis, a panoply of carbohydrate-active enzymes and secondary metabolites.</title>
        <authorList>
            <person name="Sorensen T."/>
            <person name="Petersen C."/>
            <person name="Muurmann A.T."/>
            <person name="Christiansen J.V."/>
            <person name="Brundto M.L."/>
            <person name="Overgaard C.K."/>
            <person name="Boysen A.T."/>
            <person name="Wollenberg R.D."/>
            <person name="Larsen T.O."/>
            <person name="Sorensen J.L."/>
            <person name="Nielsen K.L."/>
            <person name="Sondergaard T.E."/>
        </authorList>
    </citation>
    <scope>NUCLEOTIDE SEQUENCE [LARGE SCALE GENOMIC DNA]</scope>
    <source>
        <strain evidence="2 3">AAU 773</strain>
    </source>
</reference>
<protein>
    <submittedName>
        <fullName evidence="2">Uncharacterized protein</fullName>
    </submittedName>
</protein>
<evidence type="ECO:0000256" key="1">
    <source>
        <dbReference type="SAM" id="MobiDB-lite"/>
    </source>
</evidence>
<comment type="caution">
    <text evidence="2">The sequence shown here is derived from an EMBL/GenBank/DDBJ whole genome shotgun (WGS) entry which is preliminary data.</text>
</comment>